<keyword evidence="5" id="KW-1185">Reference proteome</keyword>
<dbReference type="GO" id="GO:0003677">
    <property type="term" value="F:DNA binding"/>
    <property type="evidence" value="ECO:0007669"/>
    <property type="project" value="InterPro"/>
</dbReference>
<dbReference type="Proteomes" id="UP000016924">
    <property type="component" value="Unassembled WGS sequence"/>
</dbReference>
<dbReference type="EMBL" id="JH767569">
    <property type="protein sequence ID" value="EON64631.1"/>
    <property type="molecule type" value="Genomic_DNA"/>
</dbReference>
<dbReference type="PANTHER" id="PTHR47785">
    <property type="entry name" value="ZN(II)2CYS6 TRANSCRIPTION FACTOR (EUROFUNG)-RELATED-RELATED"/>
    <property type="match status" value="1"/>
</dbReference>
<dbReference type="STRING" id="1168221.R7YSM5"/>
<dbReference type="GO" id="GO:0006351">
    <property type="term" value="P:DNA-templated transcription"/>
    <property type="evidence" value="ECO:0007669"/>
    <property type="project" value="InterPro"/>
</dbReference>
<evidence type="ECO:0000259" key="3">
    <source>
        <dbReference type="Pfam" id="PF04082"/>
    </source>
</evidence>
<dbReference type="InterPro" id="IPR053181">
    <property type="entry name" value="EcdB-like_regulator"/>
</dbReference>
<dbReference type="AlphaFoldDB" id="R7YSM5"/>
<proteinExistence type="predicted"/>
<feature type="compositionally biased region" description="Polar residues" evidence="2">
    <location>
        <begin position="37"/>
        <end position="64"/>
    </location>
</feature>
<feature type="region of interest" description="Disordered" evidence="2">
    <location>
        <begin position="158"/>
        <end position="215"/>
    </location>
</feature>
<gene>
    <name evidence="4" type="ORF">W97_03864</name>
</gene>
<dbReference type="OrthoDB" id="6133115at2759"/>
<feature type="domain" description="Xylanolytic transcriptional activator regulatory" evidence="3">
    <location>
        <begin position="381"/>
        <end position="655"/>
    </location>
</feature>
<dbReference type="eggNOG" id="ENOG502QVHD">
    <property type="taxonomic scope" value="Eukaryota"/>
</dbReference>
<evidence type="ECO:0000256" key="1">
    <source>
        <dbReference type="ARBA" id="ARBA00023242"/>
    </source>
</evidence>
<dbReference type="Pfam" id="PF04082">
    <property type="entry name" value="Fungal_trans"/>
    <property type="match status" value="1"/>
</dbReference>
<dbReference type="GO" id="GO:0008270">
    <property type="term" value="F:zinc ion binding"/>
    <property type="evidence" value="ECO:0007669"/>
    <property type="project" value="InterPro"/>
</dbReference>
<dbReference type="PANTHER" id="PTHR47785:SF6">
    <property type="entry name" value="ZN(II)2CYS6 TRANSCRIPTION FACTOR (EUROFUNG)"/>
    <property type="match status" value="1"/>
</dbReference>
<dbReference type="HOGENOM" id="CLU_014025_0_0_1"/>
<dbReference type="RefSeq" id="XP_007779948.1">
    <property type="nucleotide sequence ID" value="XM_007781758.1"/>
</dbReference>
<feature type="compositionally biased region" description="Polar residues" evidence="2">
    <location>
        <begin position="82"/>
        <end position="100"/>
    </location>
</feature>
<accession>R7YSM5</accession>
<sequence length="811" mass="90692">MKRSRGEDEQLHAEGWNSSKRRNVSGISPVRSAGPHTYTTIRSDGDNSATHTANPSPSPSQQDGDTAMDLDPMSPPPKRWSRTPSHPASTPSRPSPLNHSLLQATVSGGRIPTPIYGAFNHAPLVSRSLSDVSNMDLEDPPPTGLTVSILHKHSLGTDRRMPSPIVENEFPRSPLHDGKRLTPLHRPSGHDDGDGDGEESQAAWPEQRGTHDYNHGTKRWKFHVGKDQSMNVAINAIRRLEYKVEHLTALVASQHETLSIRAVDQSNTGGQNGHALHSPVSDSTYAIQEADSAALGSLEGLPSGPKPISFSQHRVLFWPAMRAMLPRSLKYACKDLTRDYVIDLENHRPTLDMSIQPHPRDAGDAWLNELPASTINGLSSAFFSTFNRLMPALNRSSFTNSTLGAALANDFGHQIETCLVLVVMALGCLAVRGYEEGDYPLPIAPASDFRPAKSNSASEGHFKAPAWYAITQEEPPGLRFFNEARRRFGFLMCANNLESCQYYLLSALYYAQIVRPLDSWALINRAAVTILADIGSADSIDYDSEEGDMISRVFWNVLMYESILVQEMNLPSSDLLHYEDTVPLPKFTANQRQVHGPHRVLSSDEDDSYFHYHFLAQATHRKLLTRIRNSLFFDCMSSFLSVVVKELHHQLDQWRASLPDALQFDDSTQVRRQASPAHVIAEAMLRSRFLVAKFHIGRFFLHQVLHHPNQATAADYEECRQALRSAMYWPATTGTCKPMKSCMLLKFGWFFGQFLYFYAASNSSDPRLREVLPPGWHIWWQEMLGHLDFCAGYSPAIAKDLELVRLLSPVE</sequence>
<feature type="compositionally biased region" description="Basic and acidic residues" evidence="2">
    <location>
        <begin position="1"/>
        <end position="12"/>
    </location>
</feature>
<dbReference type="GeneID" id="19901175"/>
<organism evidence="4 5">
    <name type="scientific">Coniosporium apollinis (strain CBS 100218)</name>
    <name type="common">Rock-inhabiting black yeast</name>
    <dbReference type="NCBI Taxonomy" id="1168221"/>
    <lineage>
        <taxon>Eukaryota</taxon>
        <taxon>Fungi</taxon>
        <taxon>Dikarya</taxon>
        <taxon>Ascomycota</taxon>
        <taxon>Pezizomycotina</taxon>
        <taxon>Dothideomycetes</taxon>
        <taxon>Dothideomycetes incertae sedis</taxon>
        <taxon>Coniosporium</taxon>
    </lineage>
</organism>
<feature type="region of interest" description="Disordered" evidence="2">
    <location>
        <begin position="1"/>
        <end position="100"/>
    </location>
</feature>
<dbReference type="InterPro" id="IPR007219">
    <property type="entry name" value="XnlR_reg_dom"/>
</dbReference>
<keyword evidence="1" id="KW-0539">Nucleus</keyword>
<evidence type="ECO:0000313" key="5">
    <source>
        <dbReference type="Proteomes" id="UP000016924"/>
    </source>
</evidence>
<dbReference type="OMA" id="PIKFAFC"/>
<reference evidence="5" key="1">
    <citation type="submission" date="2012-06" db="EMBL/GenBank/DDBJ databases">
        <title>The genome sequence of Coniosporium apollinis CBS 100218.</title>
        <authorList>
            <consortium name="The Broad Institute Genome Sequencing Platform"/>
            <person name="Cuomo C."/>
            <person name="Gorbushina A."/>
            <person name="Noack S."/>
            <person name="Walker B."/>
            <person name="Young S.K."/>
            <person name="Zeng Q."/>
            <person name="Gargeya S."/>
            <person name="Fitzgerald M."/>
            <person name="Haas B."/>
            <person name="Abouelleil A."/>
            <person name="Alvarado L."/>
            <person name="Arachchi H.M."/>
            <person name="Berlin A.M."/>
            <person name="Chapman S.B."/>
            <person name="Goldberg J."/>
            <person name="Griggs A."/>
            <person name="Gujja S."/>
            <person name="Hansen M."/>
            <person name="Howarth C."/>
            <person name="Imamovic A."/>
            <person name="Larimer J."/>
            <person name="McCowan C."/>
            <person name="Montmayeur A."/>
            <person name="Murphy C."/>
            <person name="Neiman D."/>
            <person name="Pearson M."/>
            <person name="Priest M."/>
            <person name="Roberts A."/>
            <person name="Saif S."/>
            <person name="Shea T."/>
            <person name="Sisk P."/>
            <person name="Sykes S."/>
            <person name="Wortman J."/>
            <person name="Nusbaum C."/>
            <person name="Birren B."/>
        </authorList>
    </citation>
    <scope>NUCLEOTIDE SEQUENCE [LARGE SCALE GENOMIC DNA]</scope>
    <source>
        <strain evidence="5">CBS 100218</strain>
    </source>
</reference>
<evidence type="ECO:0000313" key="4">
    <source>
        <dbReference type="EMBL" id="EON64631.1"/>
    </source>
</evidence>
<protein>
    <recommendedName>
        <fullName evidence="3">Xylanolytic transcriptional activator regulatory domain-containing protein</fullName>
    </recommendedName>
</protein>
<evidence type="ECO:0000256" key="2">
    <source>
        <dbReference type="SAM" id="MobiDB-lite"/>
    </source>
</evidence>
<dbReference type="CDD" id="cd12148">
    <property type="entry name" value="fungal_TF_MHR"/>
    <property type="match status" value="1"/>
</dbReference>
<name>R7YSM5_CONA1</name>